<evidence type="ECO:0000256" key="2">
    <source>
        <dbReference type="ARBA" id="ARBA00022898"/>
    </source>
</evidence>
<organism evidence="4 5">
    <name type="scientific">Candidatus Clostridium eludens</name>
    <dbReference type="NCBI Taxonomy" id="3381663"/>
    <lineage>
        <taxon>Bacteria</taxon>
        <taxon>Bacillati</taxon>
        <taxon>Bacillota</taxon>
        <taxon>Clostridia</taxon>
        <taxon>Eubacteriales</taxon>
        <taxon>Clostridiaceae</taxon>
        <taxon>Clostridium</taxon>
    </lineage>
</organism>
<keyword evidence="2 3" id="KW-0663">Pyridoxal phosphate</keyword>
<dbReference type="NCBIfam" id="NF004755">
    <property type="entry name" value="PRK06082.1"/>
    <property type="match status" value="1"/>
</dbReference>
<dbReference type="GO" id="GO:0008483">
    <property type="term" value="F:transaminase activity"/>
    <property type="evidence" value="ECO:0007669"/>
    <property type="project" value="UniProtKB-KW"/>
</dbReference>
<dbReference type="Gene3D" id="3.90.1150.10">
    <property type="entry name" value="Aspartate Aminotransferase, domain 1"/>
    <property type="match status" value="1"/>
</dbReference>
<keyword evidence="4" id="KW-0808">Transferase</keyword>
<accession>A0ABW8SDH0</accession>
<comment type="similarity">
    <text evidence="1 3">Belongs to the class-III pyridoxal-phosphate-dependent aminotransferase family.</text>
</comment>
<evidence type="ECO:0000313" key="4">
    <source>
        <dbReference type="EMBL" id="MFL0193985.1"/>
    </source>
</evidence>
<sequence length="454" mass="51004">MQNKIGLNHEGDVNFTSLRLNYVNSLDEKSKLVLKADEDIFMKQSMSTPCMNVITKAEGCCIEDISGKIYLDFHGNSVHQVGYKNPYVIEAIKNQVEELSFIPRRYTSEIAVRAAKLLVEKTISKEYKVLFTPSGSAAVGIGLKIARKVTGRHKVISLWESFHGAGLESISVGGEFVFKKDMGPFMPGCIKAIPYNRYRNFINSSCEETIANFCLDYIEYIIKNEGEIGAILLEPVRASDIHVPPKIYFQRLREICDKNGILLIFDEIPTAFGRSGKFYVHENFDVEPDILLLGKGIGGGIIPQACVLTKSKYDIAQDISLGHYTHEKPALGCAAICATIKYIDDFNLLENCRVQSMAALACSKVLYEKYECIGDIRIIGLLITFEIVKNRISKEKDDELAEKILYYCLENGLSFKISNGNCITWHPPLIVTLEQLSFAFNLLEEAIVKLYINR</sequence>
<evidence type="ECO:0000313" key="5">
    <source>
        <dbReference type="Proteomes" id="UP001623660"/>
    </source>
</evidence>
<reference evidence="4 5" key="1">
    <citation type="submission" date="2024-11" db="EMBL/GenBank/DDBJ databases">
        <authorList>
            <person name="Heng Y.C."/>
            <person name="Lim A.C.H."/>
            <person name="Lee J.K.Y."/>
            <person name="Kittelmann S."/>
        </authorList>
    </citation>
    <scope>NUCLEOTIDE SEQUENCE [LARGE SCALE GENOMIC DNA]</scope>
    <source>
        <strain evidence="4 5">WILCCON 0269</strain>
    </source>
</reference>
<dbReference type="InterPro" id="IPR015422">
    <property type="entry name" value="PyrdxlP-dep_Trfase_small"/>
</dbReference>
<comment type="caution">
    <text evidence="4">The sequence shown here is derived from an EMBL/GenBank/DDBJ whole genome shotgun (WGS) entry which is preliminary data.</text>
</comment>
<dbReference type="Gene3D" id="3.40.640.10">
    <property type="entry name" value="Type I PLP-dependent aspartate aminotransferase-like (Major domain)"/>
    <property type="match status" value="1"/>
</dbReference>
<name>A0ABW8SDH0_9CLOT</name>
<dbReference type="PIRSF" id="PIRSF000521">
    <property type="entry name" value="Transaminase_4ab_Lys_Orn"/>
    <property type="match status" value="1"/>
</dbReference>
<dbReference type="Proteomes" id="UP001623660">
    <property type="component" value="Unassembled WGS sequence"/>
</dbReference>
<dbReference type="PROSITE" id="PS00600">
    <property type="entry name" value="AA_TRANSFER_CLASS_3"/>
    <property type="match status" value="1"/>
</dbReference>
<dbReference type="PANTHER" id="PTHR43094">
    <property type="entry name" value="AMINOTRANSFERASE"/>
    <property type="match status" value="1"/>
</dbReference>
<dbReference type="InterPro" id="IPR049704">
    <property type="entry name" value="Aminotrans_3_PPA_site"/>
</dbReference>
<dbReference type="InterPro" id="IPR005814">
    <property type="entry name" value="Aminotrans_3"/>
</dbReference>
<evidence type="ECO:0000256" key="3">
    <source>
        <dbReference type="RuleBase" id="RU003560"/>
    </source>
</evidence>
<dbReference type="InterPro" id="IPR015421">
    <property type="entry name" value="PyrdxlP-dep_Trfase_major"/>
</dbReference>
<proteinExistence type="inferred from homology"/>
<dbReference type="RefSeq" id="WP_406790110.1">
    <property type="nucleotide sequence ID" value="NZ_JBJHZX010000001.1"/>
</dbReference>
<keyword evidence="5" id="KW-1185">Reference proteome</keyword>
<dbReference type="SUPFAM" id="SSF53383">
    <property type="entry name" value="PLP-dependent transferases"/>
    <property type="match status" value="1"/>
</dbReference>
<dbReference type="EMBL" id="JBJHZX010000001">
    <property type="protein sequence ID" value="MFL0193985.1"/>
    <property type="molecule type" value="Genomic_DNA"/>
</dbReference>
<protein>
    <submittedName>
        <fullName evidence="4">Aspartate aminotransferase family protein</fullName>
    </submittedName>
</protein>
<keyword evidence="4" id="KW-0032">Aminotransferase</keyword>
<gene>
    <name evidence="4" type="ORF">ACJDU8_00040</name>
</gene>
<dbReference type="Pfam" id="PF00202">
    <property type="entry name" value="Aminotran_3"/>
    <property type="match status" value="1"/>
</dbReference>
<evidence type="ECO:0000256" key="1">
    <source>
        <dbReference type="ARBA" id="ARBA00008954"/>
    </source>
</evidence>
<dbReference type="CDD" id="cd00610">
    <property type="entry name" value="OAT_like"/>
    <property type="match status" value="1"/>
</dbReference>
<dbReference type="PANTHER" id="PTHR43094:SF1">
    <property type="entry name" value="AMINOTRANSFERASE CLASS-III"/>
    <property type="match status" value="1"/>
</dbReference>
<dbReference type="InterPro" id="IPR015424">
    <property type="entry name" value="PyrdxlP-dep_Trfase"/>
</dbReference>